<protein>
    <submittedName>
        <fullName evidence="1">Uncharacterized protein</fullName>
    </submittedName>
</protein>
<dbReference type="AlphaFoldDB" id="X0WSL7"/>
<feature type="non-terminal residue" evidence="1">
    <location>
        <position position="97"/>
    </location>
</feature>
<proteinExistence type="predicted"/>
<dbReference type="EMBL" id="BARS01034984">
    <property type="protein sequence ID" value="GAG27488.1"/>
    <property type="molecule type" value="Genomic_DNA"/>
</dbReference>
<name>X0WSL7_9ZZZZ</name>
<sequence length="97" mass="10554">MGIDDTSSFTIGVNADMSKIRNTNGNWWEPVGENVQLAINDLTNGGTVWVGSDVTISSPIKPKNSVYVDFLNNIVTLAADINFTYVERCSRASIKNA</sequence>
<organism evidence="1">
    <name type="scientific">marine sediment metagenome</name>
    <dbReference type="NCBI Taxonomy" id="412755"/>
    <lineage>
        <taxon>unclassified sequences</taxon>
        <taxon>metagenomes</taxon>
        <taxon>ecological metagenomes</taxon>
    </lineage>
</organism>
<reference evidence="1" key="1">
    <citation type="journal article" date="2014" name="Front. Microbiol.">
        <title>High frequency of phylogenetically diverse reductive dehalogenase-homologous genes in deep subseafloor sedimentary metagenomes.</title>
        <authorList>
            <person name="Kawai M."/>
            <person name="Futagami T."/>
            <person name="Toyoda A."/>
            <person name="Takaki Y."/>
            <person name="Nishi S."/>
            <person name="Hori S."/>
            <person name="Arai W."/>
            <person name="Tsubouchi T."/>
            <person name="Morono Y."/>
            <person name="Uchiyama I."/>
            <person name="Ito T."/>
            <person name="Fujiyama A."/>
            <person name="Inagaki F."/>
            <person name="Takami H."/>
        </authorList>
    </citation>
    <scope>NUCLEOTIDE SEQUENCE</scope>
    <source>
        <strain evidence="1">Expedition CK06-06</strain>
    </source>
</reference>
<gene>
    <name evidence="1" type="ORF">S01H1_53970</name>
</gene>
<comment type="caution">
    <text evidence="1">The sequence shown here is derived from an EMBL/GenBank/DDBJ whole genome shotgun (WGS) entry which is preliminary data.</text>
</comment>
<evidence type="ECO:0000313" key="1">
    <source>
        <dbReference type="EMBL" id="GAG27488.1"/>
    </source>
</evidence>
<accession>X0WSL7</accession>